<reference evidence="11" key="1">
    <citation type="journal article" date="2005" name="Environ. Microbiol.">
        <title>Genetic and functional properties of uncultivated thermophilic crenarchaeotes from a subsurface gold mine as revealed by analysis of genome fragments.</title>
        <authorList>
            <person name="Nunoura T."/>
            <person name="Hirayama H."/>
            <person name="Takami H."/>
            <person name="Oida H."/>
            <person name="Nishi S."/>
            <person name="Shimamura S."/>
            <person name="Suzuki Y."/>
            <person name="Inagaki F."/>
            <person name="Takai K."/>
            <person name="Nealson K.H."/>
            <person name="Horikoshi K."/>
        </authorList>
    </citation>
    <scope>NUCLEOTIDE SEQUENCE</scope>
</reference>
<dbReference type="PIRSF" id="PIRSF000535">
    <property type="entry name" value="1PFK/6PFK/LacC"/>
    <property type="match status" value="1"/>
</dbReference>
<evidence type="ECO:0000256" key="9">
    <source>
        <dbReference type="ARBA" id="ARBA00047745"/>
    </source>
</evidence>
<dbReference type="NCBIfam" id="TIGR03828">
    <property type="entry name" value="pfkB"/>
    <property type="match status" value="1"/>
</dbReference>
<dbReference type="InterPro" id="IPR029056">
    <property type="entry name" value="Ribokinase-like"/>
</dbReference>
<reference evidence="11" key="2">
    <citation type="journal article" date="2012" name="PLoS ONE">
        <title>A Deeply Branching Thermophilic Bacterium with an Ancient Acetyl-CoA Pathway Dominates a Subsurface Ecosystem.</title>
        <authorList>
            <person name="Takami H."/>
            <person name="Noguchi H."/>
            <person name="Takaki Y."/>
            <person name="Uchiyama I."/>
            <person name="Toyoda A."/>
            <person name="Nishi S."/>
            <person name="Chee G.-J."/>
            <person name="Arai W."/>
            <person name="Nunoura T."/>
            <person name="Itoh T."/>
            <person name="Hattori M."/>
            <person name="Takai K."/>
        </authorList>
    </citation>
    <scope>NUCLEOTIDE SEQUENCE</scope>
</reference>
<dbReference type="AlphaFoldDB" id="H5SDQ4"/>
<evidence type="ECO:0000256" key="7">
    <source>
        <dbReference type="ARBA" id="ARBA00022840"/>
    </source>
</evidence>
<keyword evidence="6 11" id="KW-0418">Kinase</keyword>
<organism evidence="11">
    <name type="scientific">uncultured prokaryote</name>
    <dbReference type="NCBI Taxonomy" id="198431"/>
    <lineage>
        <taxon>unclassified sequences</taxon>
        <taxon>environmental samples</taxon>
    </lineage>
</organism>
<dbReference type="InterPro" id="IPR002173">
    <property type="entry name" value="Carboh/pur_kinase_PfkB_CS"/>
</dbReference>
<dbReference type="CDD" id="cd01164">
    <property type="entry name" value="FruK_PfkB_like"/>
    <property type="match status" value="1"/>
</dbReference>
<dbReference type="InterPro" id="IPR011611">
    <property type="entry name" value="PfkB_dom"/>
</dbReference>
<dbReference type="GO" id="GO:0044281">
    <property type="term" value="P:small molecule metabolic process"/>
    <property type="evidence" value="ECO:0007669"/>
    <property type="project" value="UniProtKB-ARBA"/>
</dbReference>
<dbReference type="Gene3D" id="3.40.1190.20">
    <property type="match status" value="1"/>
</dbReference>
<evidence type="ECO:0000256" key="2">
    <source>
        <dbReference type="ARBA" id="ARBA00012131"/>
    </source>
</evidence>
<evidence type="ECO:0000259" key="10">
    <source>
        <dbReference type="Pfam" id="PF00294"/>
    </source>
</evidence>
<dbReference type="GO" id="GO:0008662">
    <property type="term" value="F:1-phosphofructokinase activity"/>
    <property type="evidence" value="ECO:0007669"/>
    <property type="project" value="UniProtKB-EC"/>
</dbReference>
<keyword evidence="5" id="KW-0547">Nucleotide-binding</keyword>
<sequence>MLTVTLNAAVDKTYRVDGFCLDRVFRVEAGRVVAGGKGINVARVLHTLGVPVVATGFLGGHNGAFILDSLQQEGIPGDFVWTQGESRVCLAVIDPIAGTQTELNEIGPFIHPEEVSALEQKLAQLLPQFAYVTLSGSAPPGVPTDFHARVIHLAHQAGVRVVLDSSGELLRHGVEAVPWMVKPNRAELSAIFGREPADVDEARQMAHQLLEKGIEIAVVTLGKQGALWASAEGEWFAQPPEVEFVSAVGSGDSMLAAMLYAFIQGMSPPDILRWGVAAGAANAAVFGAGFCTREQIEALVPQVAVKAFDRHLAKPQYK</sequence>
<evidence type="ECO:0000256" key="4">
    <source>
        <dbReference type="ARBA" id="ARBA00022679"/>
    </source>
</evidence>
<dbReference type="PANTHER" id="PTHR46566:SF2">
    <property type="entry name" value="ATP-DEPENDENT 6-PHOSPHOFRUCTOKINASE ISOZYME 2"/>
    <property type="match status" value="1"/>
</dbReference>
<accession>H5SDQ4</accession>
<evidence type="ECO:0000313" key="11">
    <source>
        <dbReference type="EMBL" id="BAL54290.1"/>
    </source>
</evidence>
<evidence type="ECO:0000256" key="8">
    <source>
        <dbReference type="ARBA" id="ARBA00032802"/>
    </source>
</evidence>
<dbReference type="FunFam" id="3.40.1190.20:FF:000001">
    <property type="entry name" value="Phosphofructokinase"/>
    <property type="match status" value="1"/>
</dbReference>
<dbReference type="GO" id="GO:0005524">
    <property type="term" value="F:ATP binding"/>
    <property type="evidence" value="ECO:0007669"/>
    <property type="project" value="UniProtKB-KW"/>
</dbReference>
<dbReference type="InterPro" id="IPR022463">
    <property type="entry name" value="1-PFruKinase"/>
</dbReference>
<dbReference type="NCBIfam" id="TIGR03168">
    <property type="entry name" value="1-PFK"/>
    <property type="match status" value="1"/>
</dbReference>
<dbReference type="EMBL" id="AP011684">
    <property type="protein sequence ID" value="BAL54290.1"/>
    <property type="molecule type" value="Genomic_DNA"/>
</dbReference>
<dbReference type="Pfam" id="PF00294">
    <property type="entry name" value="PfkB"/>
    <property type="match status" value="1"/>
</dbReference>
<evidence type="ECO:0000256" key="1">
    <source>
        <dbReference type="ARBA" id="ARBA00010688"/>
    </source>
</evidence>
<protein>
    <recommendedName>
        <fullName evidence="3">1-phosphofructokinase</fullName>
        <ecNumber evidence="2">2.7.1.56</ecNumber>
    </recommendedName>
    <alternativeName>
        <fullName evidence="8">Fructose 1-phosphate kinase</fullName>
    </alternativeName>
</protein>
<dbReference type="PANTHER" id="PTHR46566">
    <property type="entry name" value="1-PHOSPHOFRUCTOKINASE-RELATED"/>
    <property type="match status" value="1"/>
</dbReference>
<evidence type="ECO:0000256" key="5">
    <source>
        <dbReference type="ARBA" id="ARBA00022741"/>
    </source>
</evidence>
<dbReference type="SUPFAM" id="SSF53613">
    <property type="entry name" value="Ribokinase-like"/>
    <property type="match status" value="1"/>
</dbReference>
<comment type="similarity">
    <text evidence="1">Belongs to the carbohydrate kinase PfkB family.</text>
</comment>
<dbReference type="GO" id="GO:0016052">
    <property type="term" value="P:carbohydrate catabolic process"/>
    <property type="evidence" value="ECO:0007669"/>
    <property type="project" value="UniProtKB-ARBA"/>
</dbReference>
<evidence type="ECO:0000256" key="3">
    <source>
        <dbReference type="ARBA" id="ARBA00013596"/>
    </source>
</evidence>
<dbReference type="EC" id="2.7.1.56" evidence="2"/>
<dbReference type="InterPro" id="IPR017583">
    <property type="entry name" value="Tagatose/fructose_Pkinase"/>
</dbReference>
<keyword evidence="7" id="KW-0067">ATP-binding</keyword>
<keyword evidence="4" id="KW-0808">Transferase</keyword>
<dbReference type="PROSITE" id="PS00583">
    <property type="entry name" value="PFKB_KINASES_1"/>
    <property type="match status" value="1"/>
</dbReference>
<proteinExistence type="inferred from homology"/>
<name>H5SDQ4_9ZZZZ</name>
<comment type="catalytic activity">
    <reaction evidence="9">
        <text>beta-D-fructose 1-phosphate + ATP = beta-D-fructose 1,6-bisphosphate + ADP + H(+)</text>
        <dbReference type="Rhea" id="RHEA:14213"/>
        <dbReference type="ChEBI" id="CHEBI:15378"/>
        <dbReference type="ChEBI" id="CHEBI:30616"/>
        <dbReference type="ChEBI" id="CHEBI:32966"/>
        <dbReference type="ChEBI" id="CHEBI:138881"/>
        <dbReference type="ChEBI" id="CHEBI:456216"/>
        <dbReference type="EC" id="2.7.1.56"/>
    </reaction>
</comment>
<evidence type="ECO:0000256" key="6">
    <source>
        <dbReference type="ARBA" id="ARBA00022777"/>
    </source>
</evidence>
<gene>
    <name evidence="11" type="ORF">HGMM_F14E02C07</name>
</gene>
<feature type="domain" description="Carbohydrate kinase PfkB" evidence="10">
    <location>
        <begin position="6"/>
        <end position="292"/>
    </location>
</feature>